<comment type="caution">
    <text evidence="3">The sequence shown here is derived from an EMBL/GenBank/DDBJ whole genome shotgun (WGS) entry which is preliminary data.</text>
</comment>
<dbReference type="InterPro" id="IPR005662">
    <property type="entry name" value="GTPase_Era-like"/>
</dbReference>
<protein>
    <submittedName>
        <fullName evidence="3">Putative GTPase</fullName>
    </submittedName>
</protein>
<keyword evidence="1" id="KW-0472">Membrane</keyword>
<evidence type="ECO:0000259" key="2">
    <source>
        <dbReference type="Pfam" id="PF01926"/>
    </source>
</evidence>
<dbReference type="GO" id="GO:0019843">
    <property type="term" value="F:rRNA binding"/>
    <property type="evidence" value="ECO:0007669"/>
    <property type="project" value="TreeGrafter"/>
</dbReference>
<feature type="transmembrane region" description="Helical" evidence="1">
    <location>
        <begin position="437"/>
        <end position="459"/>
    </location>
</feature>
<sequence length="553" mass="58316">MSPLRMGSARGAVVSPERLAAAATSLDAAVEAGGEQLPARERRAARAVVEKVERRTALVGGHTVVALAGATGSGKSSLFNVLVGADVATVGVRRPTTSTPTAAVWGHEPAGELLDWLGVGSRHHVTEEAGPQVGGLDGLVLLDLPDVDSREVAHRVEALRVLELVDLFVWVADPQKYADARLHDDHVATLSSHEAVTMAVLNQADRLAPGDVDRLRTDVVRLMERDGMPGAAVLVTSARTGAGVDELRQRLANIVATRTMARARLAADVRSAAGALSGHVGTGEGGVDAAARTELLDALARSAGVPAVVEAVARDYRMEAAADTGWPFTRWVHRLRARPLRRLRLDGRDVRVTESDVRSVLGRSSLPPPSPAARAAVALATRRVADRAASDLPTPWAEALHRAATPPGPDLGDALDQAVVGTSLYARSPLWWRAVGLVQLVLAAAAVVGLVWLAVYVVAGWLQLDQLVPDAPTVGVLPIPFLLVAGGLLLGPLLAALAAWLARIGARRRAVVMDRRLRSSIETVADAEIVAPVRRVLERHAATREALRHAADV</sequence>
<keyword evidence="4" id="KW-1185">Reference proteome</keyword>
<dbReference type="PANTHER" id="PTHR42698">
    <property type="entry name" value="GTPASE ERA"/>
    <property type="match status" value="1"/>
</dbReference>
<dbReference type="SUPFAM" id="SSF52540">
    <property type="entry name" value="P-loop containing nucleoside triphosphate hydrolases"/>
    <property type="match status" value="1"/>
</dbReference>
<dbReference type="PANTHER" id="PTHR42698:SF1">
    <property type="entry name" value="GTPASE ERA, MITOCHONDRIAL"/>
    <property type="match status" value="1"/>
</dbReference>
<dbReference type="OrthoDB" id="974105at2"/>
<reference evidence="3 4" key="1">
    <citation type="submission" date="2017-12" db="EMBL/GenBank/DDBJ databases">
        <title>Sequencing the genomes of 1000 Actinobacteria strains.</title>
        <authorList>
            <person name="Klenk H.-P."/>
        </authorList>
    </citation>
    <scope>NUCLEOTIDE SEQUENCE [LARGE SCALE GENOMIC DNA]</scope>
    <source>
        <strain evidence="3 4">DSM 12806</strain>
    </source>
</reference>
<organism evidence="3 4">
    <name type="scientific">Phycicoccus duodecadis</name>
    <dbReference type="NCBI Taxonomy" id="173053"/>
    <lineage>
        <taxon>Bacteria</taxon>
        <taxon>Bacillati</taxon>
        <taxon>Actinomycetota</taxon>
        <taxon>Actinomycetes</taxon>
        <taxon>Micrococcales</taxon>
        <taxon>Intrasporangiaceae</taxon>
        <taxon>Phycicoccus</taxon>
    </lineage>
</organism>
<dbReference type="AlphaFoldDB" id="A0A2N3YJL9"/>
<feature type="domain" description="G" evidence="2">
    <location>
        <begin position="65"/>
        <end position="190"/>
    </location>
</feature>
<dbReference type="Proteomes" id="UP000233781">
    <property type="component" value="Unassembled WGS sequence"/>
</dbReference>
<name>A0A2N3YJL9_9MICO</name>
<feature type="transmembrane region" description="Helical" evidence="1">
    <location>
        <begin position="479"/>
        <end position="502"/>
    </location>
</feature>
<evidence type="ECO:0000256" key="1">
    <source>
        <dbReference type="SAM" id="Phobius"/>
    </source>
</evidence>
<dbReference type="InterPro" id="IPR027417">
    <property type="entry name" value="P-loop_NTPase"/>
</dbReference>
<dbReference type="GO" id="GO:0005525">
    <property type="term" value="F:GTP binding"/>
    <property type="evidence" value="ECO:0007669"/>
    <property type="project" value="InterPro"/>
</dbReference>
<dbReference type="EMBL" id="PJNE01000001">
    <property type="protein sequence ID" value="PKW27057.1"/>
    <property type="molecule type" value="Genomic_DNA"/>
</dbReference>
<accession>A0A2N3YJL9</accession>
<dbReference type="GO" id="GO:0000028">
    <property type="term" value="P:ribosomal small subunit assembly"/>
    <property type="evidence" value="ECO:0007669"/>
    <property type="project" value="TreeGrafter"/>
</dbReference>
<dbReference type="Gene3D" id="3.40.50.300">
    <property type="entry name" value="P-loop containing nucleotide triphosphate hydrolases"/>
    <property type="match status" value="1"/>
</dbReference>
<keyword evidence="1" id="KW-1133">Transmembrane helix</keyword>
<dbReference type="InterPro" id="IPR006073">
    <property type="entry name" value="GTP-bd"/>
</dbReference>
<dbReference type="RefSeq" id="WP_101395533.1">
    <property type="nucleotide sequence ID" value="NZ_PJNE01000001.1"/>
</dbReference>
<dbReference type="GO" id="GO:0043024">
    <property type="term" value="F:ribosomal small subunit binding"/>
    <property type="evidence" value="ECO:0007669"/>
    <property type="project" value="TreeGrafter"/>
</dbReference>
<proteinExistence type="predicted"/>
<evidence type="ECO:0000313" key="3">
    <source>
        <dbReference type="EMBL" id="PKW27057.1"/>
    </source>
</evidence>
<evidence type="ECO:0000313" key="4">
    <source>
        <dbReference type="Proteomes" id="UP000233781"/>
    </source>
</evidence>
<keyword evidence="1" id="KW-0812">Transmembrane</keyword>
<dbReference type="GO" id="GO:0005829">
    <property type="term" value="C:cytosol"/>
    <property type="evidence" value="ECO:0007669"/>
    <property type="project" value="TreeGrafter"/>
</dbReference>
<dbReference type="Pfam" id="PF01926">
    <property type="entry name" value="MMR_HSR1"/>
    <property type="match status" value="1"/>
</dbReference>
<gene>
    <name evidence="3" type="ORF">ATL31_1886</name>
</gene>